<dbReference type="PANTHER" id="PTHR30590">
    <property type="entry name" value="INNER MEMBRANE PROTEIN"/>
    <property type="match status" value="1"/>
</dbReference>
<feature type="transmembrane region" description="Helical" evidence="1">
    <location>
        <begin position="95"/>
        <end position="112"/>
    </location>
</feature>
<reference evidence="3" key="2">
    <citation type="submission" date="2021-04" db="EMBL/GenBank/DDBJ databases">
        <authorList>
            <person name="Gilroy R."/>
        </authorList>
    </citation>
    <scope>NUCLEOTIDE SEQUENCE</scope>
    <source>
        <strain evidence="3">ChiGjej6B6-14162</strain>
    </source>
</reference>
<keyword evidence="1" id="KW-0812">Transmembrane</keyword>
<feature type="transmembrane region" description="Helical" evidence="1">
    <location>
        <begin position="23"/>
        <end position="42"/>
    </location>
</feature>
<name>A0A9D1X7Z8_9BACT</name>
<feature type="transmembrane region" description="Helical" evidence="1">
    <location>
        <begin position="118"/>
        <end position="136"/>
    </location>
</feature>
<feature type="transmembrane region" description="Helical" evidence="1">
    <location>
        <begin position="62"/>
        <end position="83"/>
    </location>
</feature>
<dbReference type="InterPro" id="IPR052529">
    <property type="entry name" value="Bact_Transport_Assoc"/>
</dbReference>
<evidence type="ECO:0000313" key="4">
    <source>
        <dbReference type="Proteomes" id="UP000886740"/>
    </source>
</evidence>
<gene>
    <name evidence="3" type="ORF">H9977_04485</name>
</gene>
<keyword evidence="1" id="KW-1133">Transmembrane helix</keyword>
<keyword evidence="1" id="KW-0472">Membrane</keyword>
<feature type="transmembrane region" description="Helical" evidence="1">
    <location>
        <begin position="327"/>
        <end position="345"/>
    </location>
</feature>
<evidence type="ECO:0000259" key="2">
    <source>
        <dbReference type="Pfam" id="PF04235"/>
    </source>
</evidence>
<organism evidence="3 4">
    <name type="scientific">Candidatus Parabacteroides intestinipullorum</name>
    <dbReference type="NCBI Taxonomy" id="2838723"/>
    <lineage>
        <taxon>Bacteria</taxon>
        <taxon>Pseudomonadati</taxon>
        <taxon>Bacteroidota</taxon>
        <taxon>Bacteroidia</taxon>
        <taxon>Bacteroidales</taxon>
        <taxon>Tannerellaceae</taxon>
        <taxon>Parabacteroides</taxon>
    </lineage>
</organism>
<evidence type="ECO:0000256" key="1">
    <source>
        <dbReference type="SAM" id="Phobius"/>
    </source>
</evidence>
<feature type="transmembrane region" description="Helical" evidence="1">
    <location>
        <begin position="251"/>
        <end position="270"/>
    </location>
</feature>
<reference evidence="3" key="1">
    <citation type="journal article" date="2021" name="PeerJ">
        <title>Extensive microbial diversity within the chicken gut microbiome revealed by metagenomics and culture.</title>
        <authorList>
            <person name="Gilroy R."/>
            <person name="Ravi A."/>
            <person name="Getino M."/>
            <person name="Pursley I."/>
            <person name="Horton D.L."/>
            <person name="Alikhan N.F."/>
            <person name="Baker D."/>
            <person name="Gharbi K."/>
            <person name="Hall N."/>
            <person name="Watson M."/>
            <person name="Adriaenssens E.M."/>
            <person name="Foster-Nyarko E."/>
            <person name="Jarju S."/>
            <person name="Secka A."/>
            <person name="Antonio M."/>
            <person name="Oren A."/>
            <person name="Chaudhuri R.R."/>
            <person name="La Ragione R."/>
            <person name="Hildebrand F."/>
            <person name="Pallen M.J."/>
        </authorList>
    </citation>
    <scope>NUCLEOTIDE SEQUENCE</scope>
    <source>
        <strain evidence="3">ChiGjej6B6-14162</strain>
    </source>
</reference>
<dbReference type="Proteomes" id="UP000886740">
    <property type="component" value="Unassembled WGS sequence"/>
</dbReference>
<protein>
    <submittedName>
        <fullName evidence="3">DUF418 domain-containing protein</fullName>
    </submittedName>
</protein>
<feature type="domain" description="DUF418" evidence="2">
    <location>
        <begin position="232"/>
        <end position="391"/>
    </location>
</feature>
<accession>A0A9D1X7Z8</accession>
<feature type="transmembrane region" description="Helical" evidence="1">
    <location>
        <begin position="290"/>
        <end position="306"/>
    </location>
</feature>
<proteinExistence type="predicted"/>
<dbReference type="PANTHER" id="PTHR30590:SF2">
    <property type="entry name" value="INNER MEMBRANE PROTEIN"/>
    <property type="match status" value="1"/>
</dbReference>
<feature type="transmembrane region" description="Helical" evidence="1">
    <location>
        <begin position="351"/>
        <end position="373"/>
    </location>
</feature>
<feature type="transmembrane region" description="Helical" evidence="1">
    <location>
        <begin position="209"/>
        <end position="231"/>
    </location>
</feature>
<sequence length="396" mass="45069">MENTTNLASPTARIEVVDALRGFAVLAILLVHNVEHFIYPVYPTSSPGWLEVMDLGVFHATFALFAGKSYSIFALLFGFTFFIQNENQRRRSKDFGYRFLWRMLLLMAFGTLNAAFYPAGDVLLLYALVGIILFLFRKASDRVLLVGALFFLLQPIEWYHFIASRIDVTHQLPDLGVAEMYAQTAAYTSEGDLWNFIWQNITLGQKASLLWAVNAGRYMQTAGLFLLGFYIGRKQLFLSTPSNQRLWIKKLIIAAVVFSPLYALKEQVMLCDEEIIRQSAGTALDMWQKLAFTFVLVASFVTLYQWDGFRKRIGALRVYGKMSLSNYVSQSFLGALLYFPVGLNLAPVAGYSASLLLGLVMFVIQIRFCGWWLKRHKHGPLEGIWHRLTWLNASPK</sequence>
<feature type="transmembrane region" description="Helical" evidence="1">
    <location>
        <begin position="143"/>
        <end position="162"/>
    </location>
</feature>
<dbReference type="EMBL" id="DXEL01000034">
    <property type="protein sequence ID" value="HIX74280.1"/>
    <property type="molecule type" value="Genomic_DNA"/>
</dbReference>
<evidence type="ECO:0000313" key="3">
    <source>
        <dbReference type="EMBL" id="HIX74280.1"/>
    </source>
</evidence>
<comment type="caution">
    <text evidence="3">The sequence shown here is derived from an EMBL/GenBank/DDBJ whole genome shotgun (WGS) entry which is preliminary data.</text>
</comment>
<dbReference type="Pfam" id="PF04235">
    <property type="entry name" value="DUF418"/>
    <property type="match status" value="1"/>
</dbReference>
<dbReference type="AlphaFoldDB" id="A0A9D1X7Z8"/>
<dbReference type="InterPro" id="IPR007349">
    <property type="entry name" value="DUF418"/>
</dbReference>